<feature type="transmembrane region" description="Helical" evidence="7">
    <location>
        <begin position="360"/>
        <end position="380"/>
    </location>
</feature>
<sequence>MSTVSEITTLPADLKSTLEDAKPSELDPEKHTEAGSGSDKASVTAGDVANAHEEYSEEEYKKLKRKIDKYLLPLMWLCYGIQQTDKTSIGTQATFGLREDTGLVGQQYSWLTTIFYITYMIFEFPSNIILQRYKMGRTLSCYMICWGVVVLCIGFTQNFTHLIVLRALQGVFEVSTTPIRPPNPYHSLLTDCPLPAKCCISPGFILVIGSWYTTREHASRSLVFQSANAGFGVIAHLILYGIGTVQHQHPERQVWRYMSYFLGTLTIAVGCLCLLLLGTPSEVRWLSPREKRVANARIRANNTGHDQTGIKRWKWKQARECLADPTFWFAGLNAFLSSVPNGGITTFGSIMNTNFGFTNLQVILLDIPRSVFSVLWFVLIGIVTSRKQNLRMYFMMFSVIPPFVGFFVMALLPNELQYKWTKWGGYFMTVPFVIGMFLAWTLIPSNIAGRTKRTLTSSFTFVGYCVGNMVGSQIFLAKDAPRYVPGTVACGVCFGLEFLLIVVWRVLLVMRNKRRAKHLQELGISEEERIERGKQLGEQDATDFENIYRDMSRHKIYIPKDAVMYVVQSPSQRTGGSEGLTQRADSNQWGRAPAAQPATSQPLSLATVEAKLRQKHTPERPPLHPDRPLGPRVRGALLNCHTGIPSKQTGSRESCSAQMCRV</sequence>
<dbReference type="SUPFAM" id="SSF103473">
    <property type="entry name" value="MFS general substrate transporter"/>
    <property type="match status" value="2"/>
</dbReference>
<accession>A0ABR1R5H1</accession>
<name>A0ABR1R5H1_9PEZI</name>
<evidence type="ECO:0000256" key="7">
    <source>
        <dbReference type="SAM" id="Phobius"/>
    </source>
</evidence>
<feature type="compositionally biased region" description="Basic and acidic residues" evidence="6">
    <location>
        <begin position="610"/>
        <end position="629"/>
    </location>
</feature>
<evidence type="ECO:0000313" key="9">
    <source>
        <dbReference type="Proteomes" id="UP001396898"/>
    </source>
</evidence>
<feature type="transmembrane region" description="Helical" evidence="7">
    <location>
        <begin position="392"/>
        <end position="412"/>
    </location>
</feature>
<evidence type="ECO:0000256" key="4">
    <source>
        <dbReference type="ARBA" id="ARBA00022989"/>
    </source>
</evidence>
<proteinExistence type="predicted"/>
<evidence type="ECO:0000256" key="3">
    <source>
        <dbReference type="ARBA" id="ARBA00022692"/>
    </source>
</evidence>
<keyword evidence="2" id="KW-0813">Transport</keyword>
<feature type="compositionally biased region" description="Polar residues" evidence="6">
    <location>
        <begin position="645"/>
        <end position="662"/>
    </location>
</feature>
<keyword evidence="4 7" id="KW-1133">Transmembrane helix</keyword>
<dbReference type="InterPro" id="IPR036259">
    <property type="entry name" value="MFS_trans_sf"/>
</dbReference>
<evidence type="ECO:0000313" key="8">
    <source>
        <dbReference type="EMBL" id="KAK7999140.1"/>
    </source>
</evidence>
<dbReference type="Pfam" id="PF07690">
    <property type="entry name" value="MFS_1"/>
    <property type="match status" value="2"/>
</dbReference>
<dbReference type="PANTHER" id="PTHR43791">
    <property type="entry name" value="PERMEASE-RELATED"/>
    <property type="match status" value="1"/>
</dbReference>
<feature type="compositionally biased region" description="Basic and acidic residues" evidence="6">
    <location>
        <begin position="16"/>
        <end position="33"/>
    </location>
</feature>
<feature type="transmembrane region" description="Helical" evidence="7">
    <location>
        <begin position="226"/>
        <end position="245"/>
    </location>
</feature>
<keyword evidence="9" id="KW-1185">Reference proteome</keyword>
<comment type="caution">
    <text evidence="8">The sequence shown here is derived from an EMBL/GenBank/DDBJ whole genome shotgun (WGS) entry which is preliminary data.</text>
</comment>
<feature type="transmembrane region" description="Helical" evidence="7">
    <location>
        <begin position="455"/>
        <end position="477"/>
    </location>
</feature>
<evidence type="ECO:0000256" key="2">
    <source>
        <dbReference type="ARBA" id="ARBA00022448"/>
    </source>
</evidence>
<feature type="region of interest" description="Disordered" evidence="6">
    <location>
        <begin position="1"/>
        <end position="44"/>
    </location>
</feature>
<comment type="subcellular location">
    <subcellularLocation>
        <location evidence="1">Membrane</location>
        <topology evidence="1">Multi-pass membrane protein</topology>
    </subcellularLocation>
</comment>
<evidence type="ECO:0000256" key="1">
    <source>
        <dbReference type="ARBA" id="ARBA00004141"/>
    </source>
</evidence>
<feature type="transmembrane region" description="Helical" evidence="7">
    <location>
        <begin position="424"/>
        <end position="443"/>
    </location>
</feature>
<keyword evidence="3 7" id="KW-0812">Transmembrane</keyword>
<feature type="compositionally biased region" description="Polar residues" evidence="6">
    <location>
        <begin position="570"/>
        <end position="589"/>
    </location>
</feature>
<dbReference type="PANTHER" id="PTHR43791:SF7">
    <property type="entry name" value="MAJOR FACILITATOR SUPERFAMILY (MFS) PROFILE DOMAIN-CONTAINING PROTEIN"/>
    <property type="match status" value="1"/>
</dbReference>
<feature type="transmembrane region" description="Helical" evidence="7">
    <location>
        <begin position="142"/>
        <end position="164"/>
    </location>
</feature>
<dbReference type="EMBL" id="JAQQWI010000019">
    <property type="protein sequence ID" value="KAK7999140.1"/>
    <property type="molecule type" value="Genomic_DNA"/>
</dbReference>
<dbReference type="Gene3D" id="1.20.1250.20">
    <property type="entry name" value="MFS general substrate transporter like domains"/>
    <property type="match status" value="1"/>
</dbReference>
<dbReference type="Proteomes" id="UP001396898">
    <property type="component" value="Unassembled WGS sequence"/>
</dbReference>
<feature type="transmembrane region" description="Helical" evidence="7">
    <location>
        <begin position="483"/>
        <end position="508"/>
    </location>
</feature>
<dbReference type="InterPro" id="IPR011701">
    <property type="entry name" value="MFS"/>
</dbReference>
<protein>
    <submittedName>
        <fullName evidence="8">Major facilitator superfamily transporter</fullName>
    </submittedName>
</protein>
<feature type="transmembrane region" description="Helical" evidence="7">
    <location>
        <begin position="108"/>
        <end position="130"/>
    </location>
</feature>
<keyword evidence="5 7" id="KW-0472">Membrane</keyword>
<feature type="region of interest" description="Disordered" evidence="6">
    <location>
        <begin position="570"/>
        <end position="634"/>
    </location>
</feature>
<reference evidence="8 9" key="1">
    <citation type="submission" date="2023-01" db="EMBL/GenBank/DDBJ databases">
        <title>Analysis of 21 Apiospora genomes using comparative genomics revels a genus with tremendous synthesis potential of carbohydrate active enzymes and secondary metabolites.</title>
        <authorList>
            <person name="Sorensen T."/>
        </authorList>
    </citation>
    <scope>NUCLEOTIDE SEQUENCE [LARGE SCALE GENOMIC DNA]</scope>
    <source>
        <strain evidence="8 9">CBS 20057</strain>
    </source>
</reference>
<feature type="region of interest" description="Disordered" evidence="6">
    <location>
        <begin position="643"/>
        <end position="662"/>
    </location>
</feature>
<gene>
    <name evidence="8" type="ORF">PG991_014815</name>
</gene>
<organism evidence="8 9">
    <name type="scientific">Apiospora marii</name>
    <dbReference type="NCBI Taxonomy" id="335849"/>
    <lineage>
        <taxon>Eukaryota</taxon>
        <taxon>Fungi</taxon>
        <taxon>Dikarya</taxon>
        <taxon>Ascomycota</taxon>
        <taxon>Pezizomycotina</taxon>
        <taxon>Sordariomycetes</taxon>
        <taxon>Xylariomycetidae</taxon>
        <taxon>Amphisphaeriales</taxon>
        <taxon>Apiosporaceae</taxon>
        <taxon>Apiospora</taxon>
    </lineage>
</organism>
<evidence type="ECO:0000256" key="5">
    <source>
        <dbReference type="ARBA" id="ARBA00023136"/>
    </source>
</evidence>
<evidence type="ECO:0000256" key="6">
    <source>
        <dbReference type="SAM" id="MobiDB-lite"/>
    </source>
</evidence>
<feature type="transmembrane region" description="Helical" evidence="7">
    <location>
        <begin position="257"/>
        <end position="277"/>
    </location>
</feature>